<proteinExistence type="predicted"/>
<evidence type="ECO:0000259" key="1">
    <source>
        <dbReference type="PROSITE" id="PS50097"/>
    </source>
</evidence>
<name>A0A8B8B6K9_CRAVI</name>
<dbReference type="GeneID" id="111107442"/>
<dbReference type="KEGG" id="cvn:111107442"/>
<sequence length="267" mass="30960">MVTGLETVPKMENESEMIGYFPYDEETTDVVIRVDDKRLHLSRGTLMQASPVFRKMLSSNGKEKQAEITLPEKSYEEVVLFLRCISPMEFVKLDEESIDVVLPLAHQYQVKATLQKCEDWLLTEIEFIVGEVIGHTKETQEKVEVFAKCLLYGTKHDLETLYVRALELLVPYKLSRYQHTEFYKLLPDKPKSQLLETRMVKIEKTNSIGDGHFSEDEIEESEKEAEVEETVDIINTRDQPSELRSTKGVRMAKSKPIVKINQYEVRH</sequence>
<evidence type="ECO:0000313" key="3">
    <source>
        <dbReference type="RefSeq" id="XP_022298349.1"/>
    </source>
</evidence>
<gene>
    <name evidence="3" type="primary">LOC111107442</name>
</gene>
<evidence type="ECO:0000313" key="2">
    <source>
        <dbReference type="Proteomes" id="UP000694844"/>
    </source>
</evidence>
<dbReference type="RefSeq" id="XP_022298349.1">
    <property type="nucleotide sequence ID" value="XM_022442641.1"/>
</dbReference>
<dbReference type="SMART" id="SM00225">
    <property type="entry name" value="BTB"/>
    <property type="match status" value="1"/>
</dbReference>
<reference evidence="3" key="1">
    <citation type="submission" date="2025-08" db="UniProtKB">
        <authorList>
            <consortium name="RefSeq"/>
        </authorList>
    </citation>
    <scope>IDENTIFICATION</scope>
    <source>
        <tissue evidence="3">Whole sample</tissue>
    </source>
</reference>
<dbReference type="PANTHER" id="PTHR22744">
    <property type="entry name" value="HELIX LOOP HELIX PROTEIN 21-RELATED"/>
    <property type="match status" value="1"/>
</dbReference>
<dbReference type="AlphaFoldDB" id="A0A8B8B6K9"/>
<protein>
    <submittedName>
        <fullName evidence="3">Uncharacterized protein LOC111107442</fullName>
    </submittedName>
</protein>
<keyword evidence="2" id="KW-1185">Reference proteome</keyword>
<organism evidence="2 3">
    <name type="scientific">Crassostrea virginica</name>
    <name type="common">Eastern oyster</name>
    <dbReference type="NCBI Taxonomy" id="6565"/>
    <lineage>
        <taxon>Eukaryota</taxon>
        <taxon>Metazoa</taxon>
        <taxon>Spiralia</taxon>
        <taxon>Lophotrochozoa</taxon>
        <taxon>Mollusca</taxon>
        <taxon>Bivalvia</taxon>
        <taxon>Autobranchia</taxon>
        <taxon>Pteriomorphia</taxon>
        <taxon>Ostreida</taxon>
        <taxon>Ostreoidea</taxon>
        <taxon>Ostreidae</taxon>
        <taxon>Crassostrea</taxon>
    </lineage>
</organism>
<dbReference type="InterPro" id="IPR011333">
    <property type="entry name" value="SKP1/BTB/POZ_sf"/>
</dbReference>
<dbReference type="CDD" id="cd18186">
    <property type="entry name" value="BTB_POZ_ZBTB_KLHL-like"/>
    <property type="match status" value="1"/>
</dbReference>
<feature type="domain" description="BTB" evidence="1">
    <location>
        <begin position="28"/>
        <end position="85"/>
    </location>
</feature>
<dbReference type="Proteomes" id="UP000694844">
    <property type="component" value="Chromosome 8"/>
</dbReference>
<dbReference type="PANTHER" id="PTHR22744:SF17">
    <property type="entry name" value="BTB DOMAIN-CONTAINING PROTEIN"/>
    <property type="match status" value="1"/>
</dbReference>
<accession>A0A8B8B6K9</accession>
<dbReference type="Pfam" id="PF00651">
    <property type="entry name" value="BTB"/>
    <property type="match status" value="1"/>
</dbReference>
<dbReference type="SUPFAM" id="SSF54695">
    <property type="entry name" value="POZ domain"/>
    <property type="match status" value="1"/>
</dbReference>
<dbReference type="OrthoDB" id="437903at2759"/>
<dbReference type="PROSITE" id="PS50097">
    <property type="entry name" value="BTB"/>
    <property type="match status" value="1"/>
</dbReference>
<dbReference type="Gene3D" id="3.30.710.10">
    <property type="entry name" value="Potassium Channel Kv1.1, Chain A"/>
    <property type="match status" value="1"/>
</dbReference>
<dbReference type="InterPro" id="IPR000210">
    <property type="entry name" value="BTB/POZ_dom"/>
</dbReference>